<feature type="signal peptide" evidence="1">
    <location>
        <begin position="1"/>
        <end position="21"/>
    </location>
</feature>
<sequence length="97" mass="10274">MQIPRLLLTAALAVTVCTTNAADTKAQVAASDLEPKMACWGCDRFWKPCCGFPKPPEDKGAEDTPGLRGAAPQDEAARWCGADCTTEWAPCCAANNT</sequence>
<evidence type="ECO:0000256" key="1">
    <source>
        <dbReference type="SAM" id="SignalP"/>
    </source>
</evidence>
<feature type="chain" id="PRO_5002027313" evidence="1">
    <location>
        <begin position="22"/>
        <end position="97"/>
    </location>
</feature>
<proteinExistence type="predicted"/>
<keyword evidence="1" id="KW-0732">Signal</keyword>
<accession>A0A0A7CMG9</accession>
<reference evidence="2" key="1">
    <citation type="journal article" date="2014" name="Genome Biol. Evol.">
        <title>The secreted proteins of Achlya hypogyna and Thraustotheca clavata identify the ancestral oomycete secretome and reveal gene acquisitions by horizontal gene transfer.</title>
        <authorList>
            <person name="Misner I."/>
            <person name="Blouin N."/>
            <person name="Leonard G."/>
            <person name="Richards T.A."/>
            <person name="Lane C.E."/>
        </authorList>
    </citation>
    <scope>NUCLEOTIDE SEQUENCE</scope>
    <source>
        <strain evidence="2">ATCC 48635</strain>
    </source>
</reference>
<evidence type="ECO:0000313" key="2">
    <source>
        <dbReference type="EMBL" id="AIG56072.1"/>
    </source>
</evidence>
<protein>
    <submittedName>
        <fullName evidence="2">Secreted protein</fullName>
    </submittedName>
</protein>
<name>A0A0A7CMG9_ACHHY</name>
<dbReference type="AlphaFoldDB" id="A0A0A7CMG9"/>
<organism evidence="2">
    <name type="scientific">Achlya hypogyna</name>
    <name type="common">Oomycete</name>
    <name type="synonym">Protoachlya hypogyna</name>
    <dbReference type="NCBI Taxonomy" id="1202772"/>
    <lineage>
        <taxon>Eukaryota</taxon>
        <taxon>Sar</taxon>
        <taxon>Stramenopiles</taxon>
        <taxon>Oomycota</taxon>
        <taxon>Saprolegniomycetes</taxon>
        <taxon>Saprolegniales</taxon>
        <taxon>Achlyaceae</taxon>
        <taxon>Achlya</taxon>
    </lineage>
</organism>
<dbReference type="EMBL" id="KM038611">
    <property type="protein sequence ID" value="AIG56072.1"/>
    <property type="molecule type" value="Genomic_DNA"/>
</dbReference>